<dbReference type="SUPFAM" id="SSF49879">
    <property type="entry name" value="SMAD/FHA domain"/>
    <property type="match status" value="2"/>
</dbReference>
<dbReference type="EMBL" id="SJPN01000003">
    <property type="protein sequence ID" value="TWU05094.1"/>
    <property type="molecule type" value="Genomic_DNA"/>
</dbReference>
<organism evidence="3 4">
    <name type="scientific">Stieleria varia</name>
    <dbReference type="NCBI Taxonomy" id="2528005"/>
    <lineage>
        <taxon>Bacteria</taxon>
        <taxon>Pseudomonadati</taxon>
        <taxon>Planctomycetota</taxon>
        <taxon>Planctomycetia</taxon>
        <taxon>Pirellulales</taxon>
        <taxon>Pirellulaceae</taxon>
        <taxon>Stieleria</taxon>
    </lineage>
</organism>
<dbReference type="InterPro" id="IPR009003">
    <property type="entry name" value="Peptidase_S1_PA"/>
</dbReference>
<dbReference type="AlphaFoldDB" id="A0A5C6B3M2"/>
<gene>
    <name evidence="3" type="primary">fhaB_2</name>
    <name evidence="3" type="ORF">Pla52n_31400</name>
</gene>
<dbReference type="InterPro" id="IPR000253">
    <property type="entry name" value="FHA_dom"/>
</dbReference>
<reference evidence="3 4" key="1">
    <citation type="submission" date="2019-02" db="EMBL/GenBank/DDBJ databases">
        <title>Deep-cultivation of Planctomycetes and their phenomic and genomic characterization uncovers novel biology.</title>
        <authorList>
            <person name="Wiegand S."/>
            <person name="Jogler M."/>
            <person name="Boedeker C."/>
            <person name="Pinto D."/>
            <person name="Vollmers J."/>
            <person name="Rivas-Marin E."/>
            <person name="Kohn T."/>
            <person name="Peeters S.H."/>
            <person name="Heuer A."/>
            <person name="Rast P."/>
            <person name="Oberbeckmann S."/>
            <person name="Bunk B."/>
            <person name="Jeske O."/>
            <person name="Meyerdierks A."/>
            <person name="Storesund J.E."/>
            <person name="Kallscheuer N."/>
            <person name="Luecker S."/>
            <person name="Lage O.M."/>
            <person name="Pohl T."/>
            <person name="Merkel B.J."/>
            <person name="Hornburger P."/>
            <person name="Mueller R.-W."/>
            <person name="Bruemmer F."/>
            <person name="Labrenz M."/>
            <person name="Spormann A.M."/>
            <person name="Op Den Camp H."/>
            <person name="Overmann J."/>
            <person name="Amann R."/>
            <person name="Jetten M.S.M."/>
            <person name="Mascher T."/>
            <person name="Medema M.H."/>
            <person name="Devos D.P."/>
            <person name="Kaster A.-K."/>
            <person name="Ovreas L."/>
            <person name="Rohde M."/>
            <person name="Galperin M.Y."/>
            <person name="Jogler C."/>
        </authorList>
    </citation>
    <scope>NUCLEOTIDE SEQUENCE [LARGE SCALE GENOMIC DNA]</scope>
    <source>
        <strain evidence="3 4">Pla52n</strain>
    </source>
</reference>
<dbReference type="Proteomes" id="UP000320176">
    <property type="component" value="Unassembled WGS sequence"/>
</dbReference>
<proteinExistence type="predicted"/>
<dbReference type="PANTHER" id="PTHR23308">
    <property type="entry name" value="NUCLEAR INHIBITOR OF PROTEIN PHOSPHATASE-1"/>
    <property type="match status" value="1"/>
</dbReference>
<evidence type="ECO:0000313" key="3">
    <source>
        <dbReference type="EMBL" id="TWU05094.1"/>
    </source>
</evidence>
<dbReference type="SUPFAM" id="SSF50494">
    <property type="entry name" value="Trypsin-like serine proteases"/>
    <property type="match status" value="1"/>
</dbReference>
<dbReference type="CDD" id="cd00060">
    <property type="entry name" value="FHA"/>
    <property type="match status" value="1"/>
</dbReference>
<feature type="transmembrane region" description="Helical" evidence="1">
    <location>
        <begin position="209"/>
        <end position="229"/>
    </location>
</feature>
<evidence type="ECO:0000259" key="2">
    <source>
        <dbReference type="PROSITE" id="PS50006"/>
    </source>
</evidence>
<protein>
    <submittedName>
        <fullName evidence="3">FHA domain-containing protein FhaB</fullName>
    </submittedName>
</protein>
<feature type="domain" description="FHA" evidence="2">
    <location>
        <begin position="105"/>
        <end position="154"/>
    </location>
</feature>
<dbReference type="InterPro" id="IPR050923">
    <property type="entry name" value="Cell_Proc_Reg/RNA_Proc"/>
</dbReference>
<dbReference type="RefSeq" id="WP_146520402.1">
    <property type="nucleotide sequence ID" value="NZ_CP151726.1"/>
</dbReference>
<feature type="domain" description="FHA" evidence="2">
    <location>
        <begin position="6"/>
        <end position="55"/>
    </location>
</feature>
<keyword evidence="1" id="KW-0812">Transmembrane</keyword>
<comment type="caution">
    <text evidence="3">The sequence shown here is derived from an EMBL/GenBank/DDBJ whole genome shotgun (WGS) entry which is preliminary data.</text>
</comment>
<accession>A0A5C6B3M2</accession>
<sequence>MPQQSWTIGSDSSCDVVVNNSTVSSQHCRLVSDGSELTLTDLGSTNGTFVNGKRLSGLSKISTTDRITLGQTLPMPWPESLNFVDARPLVNPSRSNRSAKTPQIISLGRGSDNTVVLSGSNISTHHARMLVNDAEIVIEDLGSTNGTSIGKVENKISRAIVQESDTVFLGSIAYQVSDLLSRSEPNSVAPMNRGTNSAQPENVKSNRTVVFAALACSALLVVMIGWLAMRNRGISQTEPSEMLMTASAMPESEDTKIPSATMSAENVEIQSVTESAEVGLSPEEVSPEEALSRSIFLIVCADTERETPFRVGTGFAIDSESIVTTAAVIQAMRSLQQDGYPDAFLFSPATDSELEIASVTTHPQFESADKVAREAQQEHDTIFDQLESQPPNPEAFESVKDRLVAARIKALEAIDQKTTYDVGILRASRPVSHWLPEADVDIKLRANQKLNVAGFAFDIEDPYFDRTAPIELSTIASRFGRLVKSTEGSTNRIVAKGIAQQNDLAYLGSPVMNATGQVVGIYSRPTPPMAESALAPDPSFDAPLIQRVLECLHP</sequence>
<dbReference type="Pfam" id="PF00498">
    <property type="entry name" value="FHA"/>
    <property type="match status" value="2"/>
</dbReference>
<keyword evidence="1" id="KW-1133">Transmembrane helix</keyword>
<dbReference type="SMART" id="SM00240">
    <property type="entry name" value="FHA"/>
    <property type="match status" value="2"/>
</dbReference>
<keyword evidence="4" id="KW-1185">Reference proteome</keyword>
<dbReference type="PROSITE" id="PS50006">
    <property type="entry name" value="FHA_DOMAIN"/>
    <property type="match status" value="2"/>
</dbReference>
<evidence type="ECO:0000256" key="1">
    <source>
        <dbReference type="SAM" id="Phobius"/>
    </source>
</evidence>
<keyword evidence="1" id="KW-0472">Membrane</keyword>
<name>A0A5C6B3M2_9BACT</name>
<dbReference type="OrthoDB" id="9807521at2"/>
<dbReference type="Gene3D" id="2.60.200.20">
    <property type="match status" value="2"/>
</dbReference>
<evidence type="ECO:0000313" key="4">
    <source>
        <dbReference type="Proteomes" id="UP000320176"/>
    </source>
</evidence>
<dbReference type="InterPro" id="IPR008984">
    <property type="entry name" value="SMAD_FHA_dom_sf"/>
</dbReference>